<accession>A0A4Q1BPP4</accession>
<sequence>MSIELDPPTLARDAIKTILIATAYAMYNSIQNETNTTSELSIHDSDASKVLQVIPGPLRDSVALIWNEPIVSNANVTLGEAVRSLTTDQVMEIKSFMADNSIILIQMQDRYKQHLDDGKYLNEIQIWQAQLLFQSKPKTTSTSAAEAAEAAEEYIFGSSDEDPESSSPKGLGGGGGTFG</sequence>
<dbReference type="VEuPathDB" id="FungiDB:TREMEDRAFT_66000"/>
<feature type="region of interest" description="Disordered" evidence="1">
    <location>
        <begin position="142"/>
        <end position="179"/>
    </location>
</feature>
<gene>
    <name evidence="2" type="ORF">M231_02819</name>
</gene>
<dbReference type="EMBL" id="SDIL01000025">
    <property type="protein sequence ID" value="RXK39885.1"/>
    <property type="molecule type" value="Genomic_DNA"/>
</dbReference>
<protein>
    <submittedName>
        <fullName evidence="2">Uncharacterized protein</fullName>
    </submittedName>
</protein>
<reference evidence="2 3" key="1">
    <citation type="submission" date="2016-06" db="EMBL/GenBank/DDBJ databases">
        <title>Evolution of pathogenesis and genome organization in the Tremellales.</title>
        <authorList>
            <person name="Cuomo C."/>
            <person name="Litvintseva A."/>
            <person name="Heitman J."/>
            <person name="Chen Y."/>
            <person name="Sun S."/>
            <person name="Springer D."/>
            <person name="Dromer F."/>
            <person name="Young S."/>
            <person name="Zeng Q."/>
            <person name="Chapman S."/>
            <person name="Gujja S."/>
            <person name="Saif S."/>
            <person name="Birren B."/>
        </authorList>
    </citation>
    <scope>NUCLEOTIDE SEQUENCE [LARGE SCALE GENOMIC DNA]</scope>
    <source>
        <strain evidence="2 3">ATCC 28783</strain>
    </source>
</reference>
<proteinExistence type="predicted"/>
<dbReference type="Proteomes" id="UP000289152">
    <property type="component" value="Unassembled WGS sequence"/>
</dbReference>
<organism evidence="2 3">
    <name type="scientific">Tremella mesenterica</name>
    <name type="common">Jelly fungus</name>
    <dbReference type="NCBI Taxonomy" id="5217"/>
    <lineage>
        <taxon>Eukaryota</taxon>
        <taxon>Fungi</taxon>
        <taxon>Dikarya</taxon>
        <taxon>Basidiomycota</taxon>
        <taxon>Agaricomycotina</taxon>
        <taxon>Tremellomycetes</taxon>
        <taxon>Tremellales</taxon>
        <taxon>Tremellaceae</taxon>
        <taxon>Tremella</taxon>
    </lineage>
</organism>
<evidence type="ECO:0000313" key="2">
    <source>
        <dbReference type="EMBL" id="RXK39885.1"/>
    </source>
</evidence>
<evidence type="ECO:0000313" key="3">
    <source>
        <dbReference type="Proteomes" id="UP000289152"/>
    </source>
</evidence>
<comment type="caution">
    <text evidence="2">The sequence shown here is derived from an EMBL/GenBank/DDBJ whole genome shotgun (WGS) entry which is preliminary data.</text>
</comment>
<name>A0A4Q1BPP4_TREME</name>
<feature type="compositionally biased region" description="Gly residues" evidence="1">
    <location>
        <begin position="170"/>
        <end position="179"/>
    </location>
</feature>
<evidence type="ECO:0000256" key="1">
    <source>
        <dbReference type="SAM" id="MobiDB-lite"/>
    </source>
</evidence>
<keyword evidence="3" id="KW-1185">Reference proteome</keyword>
<dbReference type="AlphaFoldDB" id="A0A4Q1BPP4"/>
<dbReference type="InParanoid" id="A0A4Q1BPP4"/>